<dbReference type="AlphaFoldDB" id="A0AAD7I9Q3"/>
<accession>A0AAD7I9Q3</accession>
<protein>
    <recommendedName>
        <fullName evidence="2">Nephrocystin 3-like N-terminal domain-containing protein</fullName>
    </recommendedName>
</protein>
<proteinExistence type="predicted"/>
<dbReference type="Pfam" id="PF24883">
    <property type="entry name" value="NPHP3_N"/>
    <property type="match status" value="1"/>
</dbReference>
<feature type="domain" description="Nephrocystin 3-like N-terminal" evidence="2">
    <location>
        <begin position="163"/>
        <end position="313"/>
    </location>
</feature>
<keyword evidence="4" id="KW-1185">Reference proteome</keyword>
<dbReference type="Proteomes" id="UP001215280">
    <property type="component" value="Unassembled WGS sequence"/>
</dbReference>
<name>A0AAD7I9Q3_9AGAR</name>
<sequence length="755" mass="85131">MAPLSDRLFIDTPNERDAFGNSLGVHPALGLEYPSTGLQRPAEPDGNWRDCPAESNGLINNAPNPAREEPRTSFHGGTFITAGNINNTHIQHHGEAGLHILHRGSAIDALHDSGERFPPPRCHPETRMELLDDVWNWVCGNESRRHTTSAWDDYPDNWDQTAETRPDRKILWLYGPAGAGKSAVAQTLCQRLQEGGRLGGSFFFKRGHLSRGNAKKLFPTIAYQLAIVHPELNRAISQTVESDPATLDKSFSLQLEKLIVEPCCKALLDEPFCVVIDGLDECDSDIIQQEILRSISHAFHQSRIPLLFFIASRPEPHIQEVFNHPSVAGFHHSVNIQQSFHDVRKHLQDEFHRIHGEHSETMATVPLPWPSTAVLDHLVEKSSGYFIYAATIIRFIDDKDFRPTERLNVIMGISTPESAEDESPFWPLDQLYIEVLSQTPLVNRPRLFKILAVALSDLDLGIDHIEQLLEIKSGDVRLSFRGLHSVLKIQEDGRVKVHHASFHDFLSNPNRSGEFHVGSVHLHACITEKILKAFAHDNLLDRISHVAWHLDVAGLRYISSSTPSPDLVPLLESFNPDFLFAMDYRRDPGYSIDEIFEWLKKFQPLPTCSIQLWEDYKFMWTFQQVCQYASPKKQNSKNCPDVSLLVSPQPIRIYSTYKIFDGLVRVTGRGPLIPLTDIHVRFNLSWDDLRTVICPLRSFIGEDSEDLANFLILASDPSNLPTFHFDSILRDLAVGGLRVLKETAIAGACTDGVSF</sequence>
<keyword evidence="1" id="KW-0677">Repeat</keyword>
<dbReference type="PANTHER" id="PTHR10039:SF14">
    <property type="entry name" value="NACHT DOMAIN-CONTAINING PROTEIN"/>
    <property type="match status" value="1"/>
</dbReference>
<evidence type="ECO:0000313" key="4">
    <source>
        <dbReference type="Proteomes" id="UP001215280"/>
    </source>
</evidence>
<dbReference type="Gene3D" id="3.40.50.300">
    <property type="entry name" value="P-loop containing nucleotide triphosphate hydrolases"/>
    <property type="match status" value="1"/>
</dbReference>
<comment type="caution">
    <text evidence="3">The sequence shown here is derived from an EMBL/GenBank/DDBJ whole genome shotgun (WGS) entry which is preliminary data.</text>
</comment>
<reference evidence="3" key="1">
    <citation type="submission" date="2023-03" db="EMBL/GenBank/DDBJ databases">
        <title>Massive genome expansion in bonnet fungi (Mycena s.s.) driven by repeated elements and novel gene families across ecological guilds.</title>
        <authorList>
            <consortium name="Lawrence Berkeley National Laboratory"/>
            <person name="Harder C.B."/>
            <person name="Miyauchi S."/>
            <person name="Viragh M."/>
            <person name="Kuo A."/>
            <person name="Thoen E."/>
            <person name="Andreopoulos B."/>
            <person name="Lu D."/>
            <person name="Skrede I."/>
            <person name="Drula E."/>
            <person name="Henrissat B."/>
            <person name="Morin E."/>
            <person name="Kohler A."/>
            <person name="Barry K."/>
            <person name="LaButti K."/>
            <person name="Morin E."/>
            <person name="Salamov A."/>
            <person name="Lipzen A."/>
            <person name="Mereny Z."/>
            <person name="Hegedus B."/>
            <person name="Baldrian P."/>
            <person name="Stursova M."/>
            <person name="Weitz H."/>
            <person name="Taylor A."/>
            <person name="Grigoriev I.V."/>
            <person name="Nagy L.G."/>
            <person name="Martin F."/>
            <person name="Kauserud H."/>
        </authorList>
    </citation>
    <scope>NUCLEOTIDE SEQUENCE</scope>
    <source>
        <strain evidence="3">CBHHK188m</strain>
    </source>
</reference>
<gene>
    <name evidence="3" type="ORF">DFH07DRAFT_85587</name>
</gene>
<dbReference type="PANTHER" id="PTHR10039">
    <property type="entry name" value="AMELOGENIN"/>
    <property type="match status" value="1"/>
</dbReference>
<evidence type="ECO:0000259" key="2">
    <source>
        <dbReference type="Pfam" id="PF24883"/>
    </source>
</evidence>
<dbReference type="SUPFAM" id="SSF52540">
    <property type="entry name" value="P-loop containing nucleoside triphosphate hydrolases"/>
    <property type="match status" value="1"/>
</dbReference>
<evidence type="ECO:0000256" key="1">
    <source>
        <dbReference type="ARBA" id="ARBA00022737"/>
    </source>
</evidence>
<dbReference type="InterPro" id="IPR027417">
    <property type="entry name" value="P-loop_NTPase"/>
</dbReference>
<evidence type="ECO:0000313" key="3">
    <source>
        <dbReference type="EMBL" id="KAJ7738237.1"/>
    </source>
</evidence>
<dbReference type="EMBL" id="JARJLG010000138">
    <property type="protein sequence ID" value="KAJ7738237.1"/>
    <property type="molecule type" value="Genomic_DNA"/>
</dbReference>
<organism evidence="3 4">
    <name type="scientific">Mycena maculata</name>
    <dbReference type="NCBI Taxonomy" id="230809"/>
    <lineage>
        <taxon>Eukaryota</taxon>
        <taxon>Fungi</taxon>
        <taxon>Dikarya</taxon>
        <taxon>Basidiomycota</taxon>
        <taxon>Agaricomycotina</taxon>
        <taxon>Agaricomycetes</taxon>
        <taxon>Agaricomycetidae</taxon>
        <taxon>Agaricales</taxon>
        <taxon>Marasmiineae</taxon>
        <taxon>Mycenaceae</taxon>
        <taxon>Mycena</taxon>
    </lineage>
</organism>
<dbReference type="InterPro" id="IPR056884">
    <property type="entry name" value="NPHP3-like_N"/>
</dbReference>